<dbReference type="InterPro" id="IPR000805">
    <property type="entry name" value="Glyco_hydro_26"/>
</dbReference>
<accession>A0A2P8HLN0</accession>
<evidence type="ECO:0000256" key="1">
    <source>
        <dbReference type="ARBA" id="ARBA00007754"/>
    </source>
</evidence>
<dbReference type="GO" id="GO:0016985">
    <property type="term" value="F:mannan endo-1,4-beta-mannosidase activity"/>
    <property type="evidence" value="ECO:0007669"/>
    <property type="project" value="InterPro"/>
</dbReference>
<organism evidence="6 7">
    <name type="scientific">Saccharothrix carnea</name>
    <dbReference type="NCBI Taxonomy" id="1280637"/>
    <lineage>
        <taxon>Bacteria</taxon>
        <taxon>Bacillati</taxon>
        <taxon>Actinomycetota</taxon>
        <taxon>Actinomycetes</taxon>
        <taxon>Pseudonocardiales</taxon>
        <taxon>Pseudonocardiaceae</taxon>
        <taxon>Saccharothrix</taxon>
    </lineage>
</organism>
<dbReference type="RefSeq" id="WP_106620213.1">
    <property type="nucleotide sequence ID" value="NZ_PYAX01000025.1"/>
</dbReference>
<dbReference type="OrthoDB" id="9816550at2"/>
<name>A0A2P8HLN0_SACCR</name>
<dbReference type="PANTHER" id="PTHR40079:SF4">
    <property type="entry name" value="GH26 DOMAIN-CONTAINING PROTEIN-RELATED"/>
    <property type="match status" value="1"/>
</dbReference>
<sequence length="468" mass="50721">MLPTGRIGRALLALVLTVPGLAALSAVPAVAVPASLISVASNRCLDVVGNSTTPGSAVAIWDCNGQANQSWDFTSSGDLRTFGGTRCLDVENGSTTAGARLLIRECTGQPNQKFRLNANGSVTAVQSGLCLDVVGAATANGTSVNPWNCNGQTNQQWRAGTGPGPDPTCSVSPVNPNSNTAVRKVLCYLHSQYGNHIISGQEESTWNGGPEYEMNYVQRNTGKLPALRGMDQATTDYVGRAITWWNSGGIPEVAYHMGAPTKPDTYEGSQMAVSINAVLTSGTAENNSFRQRMDAAAANLQRLEDIGAAVIWRPFHEAGGTWFWWSKEGGAQYVRLWRYMYDYLTRTKGLNNLIWMFGTNGSPNGSFYPGRSYVDIGGADTYAGSGNYDPQNAMYNAARNAVGSQVPVALHENGPIPDPDRLQSTNTRWLWFMTWNSHFLTQHNSVTHLQKVYASSYVITRDELPNFR</sequence>
<dbReference type="PROSITE" id="PS51764">
    <property type="entry name" value="GH26"/>
    <property type="match status" value="1"/>
</dbReference>
<dbReference type="InterPro" id="IPR035992">
    <property type="entry name" value="Ricin_B-like_lectins"/>
</dbReference>
<dbReference type="Pfam" id="PF00652">
    <property type="entry name" value="Ricin_B_lectin"/>
    <property type="match status" value="1"/>
</dbReference>
<evidence type="ECO:0000313" key="6">
    <source>
        <dbReference type="EMBL" id="PSL47129.1"/>
    </source>
</evidence>
<feature type="active site" description="Nucleophile" evidence="4">
    <location>
        <position position="412"/>
    </location>
</feature>
<dbReference type="SMART" id="SM00458">
    <property type="entry name" value="RICIN"/>
    <property type="match status" value="1"/>
</dbReference>
<dbReference type="Gene3D" id="3.20.20.80">
    <property type="entry name" value="Glycosidases"/>
    <property type="match status" value="1"/>
</dbReference>
<evidence type="ECO:0000256" key="3">
    <source>
        <dbReference type="ARBA" id="ARBA00023295"/>
    </source>
</evidence>
<keyword evidence="6" id="KW-0430">Lectin</keyword>
<dbReference type="SUPFAM" id="SSF50370">
    <property type="entry name" value="Ricin B-like lectins"/>
    <property type="match status" value="1"/>
</dbReference>
<proteinExistence type="inferred from homology"/>
<feature type="active site" description="Proton donor" evidence="4">
    <location>
        <position position="317"/>
    </location>
</feature>
<dbReference type="Gene3D" id="2.80.10.50">
    <property type="match status" value="1"/>
</dbReference>
<dbReference type="InterPro" id="IPR022790">
    <property type="entry name" value="GH26_dom"/>
</dbReference>
<keyword evidence="7" id="KW-1185">Reference proteome</keyword>
<dbReference type="Proteomes" id="UP000241118">
    <property type="component" value="Unassembled WGS sequence"/>
</dbReference>
<dbReference type="Pfam" id="PF02156">
    <property type="entry name" value="Glyco_hydro_26"/>
    <property type="match status" value="1"/>
</dbReference>
<comment type="caution">
    <text evidence="6">The sequence shown here is derived from an EMBL/GenBank/DDBJ whole genome shotgun (WGS) entry which is preliminary data.</text>
</comment>
<dbReference type="SUPFAM" id="SSF51445">
    <property type="entry name" value="(Trans)glycosidases"/>
    <property type="match status" value="1"/>
</dbReference>
<evidence type="ECO:0000256" key="2">
    <source>
        <dbReference type="ARBA" id="ARBA00022801"/>
    </source>
</evidence>
<dbReference type="GO" id="GO:0006080">
    <property type="term" value="P:substituted mannan metabolic process"/>
    <property type="evidence" value="ECO:0007669"/>
    <property type="project" value="InterPro"/>
</dbReference>
<gene>
    <name evidence="6" type="ORF">B0I31_12536</name>
</gene>
<dbReference type="EMBL" id="PYAX01000025">
    <property type="protein sequence ID" value="PSL47129.1"/>
    <property type="molecule type" value="Genomic_DNA"/>
</dbReference>
<evidence type="ECO:0000259" key="5">
    <source>
        <dbReference type="PROSITE" id="PS51764"/>
    </source>
</evidence>
<dbReference type="PANTHER" id="PTHR40079">
    <property type="entry name" value="MANNAN ENDO-1,4-BETA-MANNOSIDASE E-RELATED"/>
    <property type="match status" value="1"/>
</dbReference>
<evidence type="ECO:0000313" key="7">
    <source>
        <dbReference type="Proteomes" id="UP000241118"/>
    </source>
</evidence>
<keyword evidence="2 4" id="KW-0378">Hydrolase</keyword>
<dbReference type="GO" id="GO:0030246">
    <property type="term" value="F:carbohydrate binding"/>
    <property type="evidence" value="ECO:0007669"/>
    <property type="project" value="UniProtKB-KW"/>
</dbReference>
<feature type="domain" description="GH26" evidence="5">
    <location>
        <begin position="180"/>
        <end position="462"/>
    </location>
</feature>
<protein>
    <submittedName>
        <fullName evidence="6">Ricin-type beta-trefoil lectin protein</fullName>
    </submittedName>
</protein>
<dbReference type="InterPro" id="IPR000772">
    <property type="entry name" value="Ricin_B_lectin"/>
</dbReference>
<dbReference type="CDD" id="cd23418">
    <property type="entry name" value="beta-trefoil_Ricin_XLN-like"/>
    <property type="match status" value="1"/>
</dbReference>
<keyword evidence="3 4" id="KW-0326">Glycosidase</keyword>
<evidence type="ECO:0000256" key="4">
    <source>
        <dbReference type="PROSITE-ProRule" id="PRU01100"/>
    </source>
</evidence>
<comment type="similarity">
    <text evidence="1 4">Belongs to the glycosyl hydrolase 26 family.</text>
</comment>
<dbReference type="PRINTS" id="PR00739">
    <property type="entry name" value="GLHYDRLASE26"/>
</dbReference>
<dbReference type="PROSITE" id="PS50231">
    <property type="entry name" value="RICIN_B_LECTIN"/>
    <property type="match status" value="1"/>
</dbReference>
<dbReference type="InterPro" id="IPR017853">
    <property type="entry name" value="GH"/>
</dbReference>
<dbReference type="AlphaFoldDB" id="A0A2P8HLN0"/>
<reference evidence="6 7" key="1">
    <citation type="submission" date="2018-03" db="EMBL/GenBank/DDBJ databases">
        <title>Genomic Encyclopedia of Type Strains, Phase III (KMG-III): the genomes of soil and plant-associated and newly described type strains.</title>
        <authorList>
            <person name="Whitman W."/>
        </authorList>
    </citation>
    <scope>NUCLEOTIDE SEQUENCE [LARGE SCALE GENOMIC DNA]</scope>
    <source>
        <strain evidence="6 7">CGMCC 4.7097</strain>
    </source>
</reference>